<dbReference type="Proteomes" id="UP001500620">
    <property type="component" value="Unassembled WGS sequence"/>
</dbReference>
<feature type="transmembrane region" description="Helical" evidence="1">
    <location>
        <begin position="31"/>
        <end position="57"/>
    </location>
</feature>
<comment type="caution">
    <text evidence="2">The sequence shown here is derived from an EMBL/GenBank/DDBJ whole genome shotgun (WGS) entry which is preliminary data.</text>
</comment>
<keyword evidence="3" id="KW-1185">Reference proteome</keyword>
<organism evidence="2 3">
    <name type="scientific">Dactylosporangium darangshiense</name>
    <dbReference type="NCBI Taxonomy" id="579108"/>
    <lineage>
        <taxon>Bacteria</taxon>
        <taxon>Bacillati</taxon>
        <taxon>Actinomycetota</taxon>
        <taxon>Actinomycetes</taxon>
        <taxon>Micromonosporales</taxon>
        <taxon>Micromonosporaceae</taxon>
        <taxon>Dactylosporangium</taxon>
    </lineage>
</organism>
<feature type="transmembrane region" description="Helical" evidence="1">
    <location>
        <begin position="6"/>
        <end position="24"/>
    </location>
</feature>
<name>A0ABP8DHX1_9ACTN</name>
<dbReference type="EMBL" id="BAABAT010000024">
    <property type="protein sequence ID" value="GAA4256475.1"/>
    <property type="molecule type" value="Genomic_DNA"/>
</dbReference>
<gene>
    <name evidence="2" type="ORF">GCM10022255_069460</name>
</gene>
<evidence type="ECO:0000256" key="1">
    <source>
        <dbReference type="SAM" id="Phobius"/>
    </source>
</evidence>
<keyword evidence="1" id="KW-1133">Transmembrane helix</keyword>
<evidence type="ECO:0000313" key="2">
    <source>
        <dbReference type="EMBL" id="GAA4256475.1"/>
    </source>
</evidence>
<proteinExistence type="predicted"/>
<protein>
    <submittedName>
        <fullName evidence="2">Uncharacterized protein</fullName>
    </submittedName>
</protein>
<reference evidence="3" key="1">
    <citation type="journal article" date="2019" name="Int. J. Syst. Evol. Microbiol.">
        <title>The Global Catalogue of Microorganisms (GCM) 10K type strain sequencing project: providing services to taxonomists for standard genome sequencing and annotation.</title>
        <authorList>
            <consortium name="The Broad Institute Genomics Platform"/>
            <consortium name="The Broad Institute Genome Sequencing Center for Infectious Disease"/>
            <person name="Wu L."/>
            <person name="Ma J."/>
        </authorList>
    </citation>
    <scope>NUCLEOTIDE SEQUENCE [LARGE SCALE GENOMIC DNA]</scope>
    <source>
        <strain evidence="3">JCM 17441</strain>
    </source>
</reference>
<evidence type="ECO:0000313" key="3">
    <source>
        <dbReference type="Proteomes" id="UP001500620"/>
    </source>
</evidence>
<keyword evidence="1" id="KW-0472">Membrane</keyword>
<accession>A0ABP8DHX1</accession>
<keyword evidence="1" id="KW-0812">Transmembrane</keyword>
<sequence>MTFLVVLHLAVMAYVGAIGVYLLLLRERVRIAPALIVMGTRLSGLLAAAVLVFWIGLTYVM</sequence>
<dbReference type="RefSeq" id="WP_345133457.1">
    <property type="nucleotide sequence ID" value="NZ_BAABAT010000024.1"/>
</dbReference>